<keyword evidence="1 4" id="KW-0808">Transferase</keyword>
<gene>
    <name evidence="4" type="primary">mshD_1</name>
    <name evidence="4" type="ORF">HALOF300_00534</name>
</gene>
<dbReference type="PANTHER" id="PTHR43877">
    <property type="entry name" value="AMINOALKYLPHOSPHONATE N-ACETYLTRANSFERASE-RELATED-RELATED"/>
    <property type="match status" value="1"/>
</dbReference>
<dbReference type="Proteomes" id="UP000419743">
    <property type="component" value="Unassembled WGS sequence"/>
</dbReference>
<reference evidence="4 5" key="1">
    <citation type="submission" date="2019-11" db="EMBL/GenBank/DDBJ databases">
        <authorList>
            <person name="Criscuolo A."/>
        </authorList>
    </citation>
    <scope>NUCLEOTIDE SEQUENCE [LARGE SCALE GENOMIC DNA]</scope>
    <source>
        <strain evidence="4">CIP111667</strain>
    </source>
</reference>
<accession>A0A7M4DEJ4</accession>
<dbReference type="EMBL" id="CACRYJ010000007">
    <property type="protein sequence ID" value="VZO35337.1"/>
    <property type="molecule type" value="Genomic_DNA"/>
</dbReference>
<dbReference type="PROSITE" id="PS51186">
    <property type="entry name" value="GNAT"/>
    <property type="match status" value="1"/>
</dbReference>
<dbReference type="Pfam" id="PF00583">
    <property type="entry name" value="Acetyltransf_1"/>
    <property type="match status" value="1"/>
</dbReference>
<evidence type="ECO:0000313" key="4">
    <source>
        <dbReference type="EMBL" id="VZO35337.1"/>
    </source>
</evidence>
<evidence type="ECO:0000259" key="3">
    <source>
        <dbReference type="PROSITE" id="PS51186"/>
    </source>
</evidence>
<protein>
    <submittedName>
        <fullName evidence="4">Mycothiol acetyltransferase</fullName>
        <ecNumber evidence="4">2.3.1.189</ecNumber>
    </submittedName>
</protein>
<dbReference type="InterPro" id="IPR000182">
    <property type="entry name" value="GNAT_dom"/>
</dbReference>
<comment type="caution">
    <text evidence="4">The sequence shown here is derived from an EMBL/GenBank/DDBJ whole genome shotgun (WGS) entry which is preliminary data.</text>
</comment>
<dbReference type="EC" id="2.3.1.189" evidence="4"/>
<evidence type="ECO:0000256" key="1">
    <source>
        <dbReference type="ARBA" id="ARBA00022679"/>
    </source>
</evidence>
<feature type="domain" description="N-acetyltransferase" evidence="3">
    <location>
        <begin position="113"/>
        <end position="259"/>
    </location>
</feature>
<evidence type="ECO:0000256" key="2">
    <source>
        <dbReference type="ARBA" id="ARBA00023315"/>
    </source>
</evidence>
<keyword evidence="2 4" id="KW-0012">Acyltransferase</keyword>
<sequence length="259" mass="27486">MNWQQVDRAALLAHSGNDPYVRWATPAGVIAAAGEHGWACVAPWRPSGHWGGAAIVAPDAPADVESEALEFLAAAAREREVEVEWFSTAAGRELQALSPLTVAGSGRWDFLWTEVPPVEQASAAVDLVELDDSADAARIEVFARSHNPGFEGFPGRGFATLWLGVADDQGDLIAVGSLHELASGAPHLAGIVVHTEHRGRGLGRALTAALTRRAIEAVGVSTLGVYSDNAVALAVYARLGYRTGHRFETRSLVMPERLA</sequence>
<dbReference type="InterPro" id="IPR016181">
    <property type="entry name" value="Acyl_CoA_acyltransferase"/>
</dbReference>
<dbReference type="Gene3D" id="3.40.630.30">
    <property type="match status" value="1"/>
</dbReference>
<dbReference type="AlphaFoldDB" id="A0A7M4DEJ4"/>
<proteinExistence type="predicted"/>
<name>A0A7M4DEJ4_9MICO</name>
<evidence type="ECO:0000313" key="5">
    <source>
        <dbReference type="Proteomes" id="UP000419743"/>
    </source>
</evidence>
<dbReference type="InterPro" id="IPR050832">
    <property type="entry name" value="Bact_Acetyltransf"/>
</dbReference>
<keyword evidence="5" id="KW-1185">Reference proteome</keyword>
<organism evidence="4 5">
    <name type="scientific">Occultella aeris</name>
    <dbReference type="NCBI Taxonomy" id="2761496"/>
    <lineage>
        <taxon>Bacteria</taxon>
        <taxon>Bacillati</taxon>
        <taxon>Actinomycetota</taxon>
        <taxon>Actinomycetes</taxon>
        <taxon>Micrococcales</taxon>
        <taxon>Ruaniaceae</taxon>
        <taxon>Occultella</taxon>
    </lineage>
</organism>
<dbReference type="RefSeq" id="WP_197522248.1">
    <property type="nucleotide sequence ID" value="NZ_CACRYJ010000007.1"/>
</dbReference>
<dbReference type="CDD" id="cd04301">
    <property type="entry name" value="NAT_SF"/>
    <property type="match status" value="1"/>
</dbReference>
<dbReference type="SUPFAM" id="SSF55729">
    <property type="entry name" value="Acyl-CoA N-acyltransferases (Nat)"/>
    <property type="match status" value="1"/>
</dbReference>
<dbReference type="GO" id="GO:0035447">
    <property type="term" value="F:mycothiol synthase activity"/>
    <property type="evidence" value="ECO:0007669"/>
    <property type="project" value="UniProtKB-EC"/>
</dbReference>